<evidence type="ECO:0000313" key="2">
    <source>
        <dbReference type="EMBL" id="KKB77283.1"/>
    </source>
</evidence>
<keyword evidence="1" id="KW-0732">Signal</keyword>
<evidence type="ECO:0000313" key="4">
    <source>
        <dbReference type="Proteomes" id="UP000033608"/>
    </source>
</evidence>
<evidence type="ECO:0000313" key="3">
    <source>
        <dbReference type="EMBL" id="SHE64593.1"/>
    </source>
</evidence>
<feature type="chain" id="PRO_5015038211" evidence="1">
    <location>
        <begin position="25"/>
        <end position="299"/>
    </location>
</feature>
<dbReference type="Proteomes" id="UP000033608">
    <property type="component" value="Unassembled WGS sequence"/>
</dbReference>
<dbReference type="AlphaFoldDB" id="A0A0F5L4J7"/>
<dbReference type="GO" id="GO:0016788">
    <property type="term" value="F:hydrolase activity, acting on ester bonds"/>
    <property type="evidence" value="ECO:0007669"/>
    <property type="project" value="UniProtKB-ARBA"/>
</dbReference>
<organism evidence="2 4">
    <name type="scientific">Devosia limi DSM 17137</name>
    <dbReference type="NCBI Taxonomy" id="1121477"/>
    <lineage>
        <taxon>Bacteria</taxon>
        <taxon>Pseudomonadati</taxon>
        <taxon>Pseudomonadota</taxon>
        <taxon>Alphaproteobacteria</taxon>
        <taxon>Hyphomicrobiales</taxon>
        <taxon>Devosiaceae</taxon>
        <taxon>Devosia</taxon>
    </lineage>
</organism>
<proteinExistence type="predicted"/>
<dbReference type="InterPro" id="IPR036514">
    <property type="entry name" value="SGNH_hydro_sf"/>
</dbReference>
<accession>A0A0F5L4J7</accession>
<dbReference type="PATRIC" id="fig|1121477.3.peg.377"/>
<dbReference type="EMBL" id="FQVC01000002">
    <property type="protein sequence ID" value="SHE64593.1"/>
    <property type="molecule type" value="Genomic_DNA"/>
</dbReference>
<reference evidence="3 5" key="2">
    <citation type="submission" date="2016-11" db="EMBL/GenBank/DDBJ databases">
        <authorList>
            <person name="Jaros S."/>
            <person name="Januszkiewicz K."/>
            <person name="Wedrychowicz H."/>
        </authorList>
    </citation>
    <scope>NUCLEOTIDE SEQUENCE [LARGE SCALE GENOMIC DNA]</scope>
    <source>
        <strain evidence="3 5">DSM 17137</strain>
    </source>
</reference>
<dbReference type="RefSeq" id="WP_046136686.1">
    <property type="nucleotide sequence ID" value="NZ_FQVC01000002.1"/>
</dbReference>
<dbReference type="EMBL" id="LAJF01000137">
    <property type="protein sequence ID" value="KKB77283.1"/>
    <property type="molecule type" value="Genomic_DNA"/>
</dbReference>
<name>A0A0F5L4J7_9HYPH</name>
<dbReference type="STRING" id="1121477.SAMN02745223_00773"/>
<sequence length="299" mass="32477">MKSIRKQWFAASCLLAMAAPAGIAAERVEPIALNRPFDLRVIESGHSLTDPIPAMLEGMVRAAGGPAVTVARSTVPGSPMDWRWNNPPEYGPDARAVIGDYQVLVLTERVSLSGTMPWHGSSAEALRWFNHAWENGDGGKGAETILYASWIDLRSGPDFDNPYNDPEGHVPFRQRLELELARWEEIAASVNANRRKDAPEMRMIPGPVIMAAAYDDIAAGKAPGLTDMAALFADDIHVNDLGAYLISLAHYAVIYGRDPRGLPASIGQQTPPEPATAAWMQDLVWRVVTNYPGSGIAPQ</sequence>
<dbReference type="OrthoDB" id="8883291at2"/>
<dbReference type="Gene3D" id="3.40.50.1110">
    <property type="entry name" value="SGNH hydrolase"/>
    <property type="match status" value="1"/>
</dbReference>
<keyword evidence="4" id="KW-1185">Reference proteome</keyword>
<gene>
    <name evidence="3" type="ORF">SAMN02745223_00773</name>
    <name evidence="2" type="ORF">VW29_18080</name>
</gene>
<reference evidence="2 4" key="1">
    <citation type="submission" date="2015-03" db="EMBL/GenBank/DDBJ databases">
        <authorList>
            <person name="Hassan Y.I."/>
            <person name="Lepp D."/>
            <person name="Zhou T."/>
        </authorList>
    </citation>
    <scope>NUCLEOTIDE SEQUENCE [LARGE SCALE GENOMIC DNA]</scope>
    <source>
        <strain evidence="2 4">DSM 17137</strain>
    </source>
</reference>
<dbReference type="Proteomes" id="UP000184533">
    <property type="component" value="Unassembled WGS sequence"/>
</dbReference>
<protein>
    <submittedName>
        <fullName evidence="2">Uncharacterized protein</fullName>
    </submittedName>
</protein>
<feature type="signal peptide" evidence="1">
    <location>
        <begin position="1"/>
        <end position="24"/>
    </location>
</feature>
<evidence type="ECO:0000313" key="5">
    <source>
        <dbReference type="Proteomes" id="UP000184533"/>
    </source>
</evidence>
<evidence type="ECO:0000256" key="1">
    <source>
        <dbReference type="SAM" id="SignalP"/>
    </source>
</evidence>